<dbReference type="GO" id="GO:0000049">
    <property type="term" value="F:tRNA binding"/>
    <property type="evidence" value="ECO:0007669"/>
    <property type="project" value="TreeGrafter"/>
</dbReference>
<dbReference type="AlphaFoldDB" id="X6NH07"/>
<evidence type="ECO:0000256" key="1">
    <source>
        <dbReference type="ARBA" id="ARBA00022540"/>
    </source>
</evidence>
<feature type="domain" description="Translation initiation factor beta propellor-like" evidence="6">
    <location>
        <begin position="1"/>
        <end position="195"/>
    </location>
</feature>
<dbReference type="SUPFAM" id="SSF82171">
    <property type="entry name" value="DPP6 N-terminal domain-like"/>
    <property type="match status" value="1"/>
</dbReference>
<keyword evidence="4" id="KW-0648">Protein biosynthesis</keyword>
<feature type="compositionally biased region" description="Basic and acidic residues" evidence="5">
    <location>
        <begin position="221"/>
        <end position="236"/>
    </location>
</feature>
<evidence type="ECO:0000256" key="5">
    <source>
        <dbReference type="SAM" id="MobiDB-lite"/>
    </source>
</evidence>
<reference evidence="7 8" key="1">
    <citation type="journal article" date="2013" name="Curr. Biol.">
        <title>The Genome of the Foraminiferan Reticulomyxa filosa.</title>
        <authorList>
            <person name="Glockner G."/>
            <person name="Hulsmann N."/>
            <person name="Schleicher M."/>
            <person name="Noegel A.A."/>
            <person name="Eichinger L."/>
            <person name="Gallinger C."/>
            <person name="Pawlowski J."/>
            <person name="Sierra R."/>
            <person name="Euteneuer U."/>
            <person name="Pillet L."/>
            <person name="Moustafa A."/>
            <person name="Platzer M."/>
            <person name="Groth M."/>
            <person name="Szafranski K."/>
            <person name="Schliwa M."/>
        </authorList>
    </citation>
    <scope>NUCLEOTIDE SEQUENCE [LARGE SCALE GENOMIC DNA]</scope>
</reference>
<dbReference type="OMA" id="GHCITEY"/>
<dbReference type="Proteomes" id="UP000023152">
    <property type="component" value="Unassembled WGS sequence"/>
</dbReference>
<keyword evidence="1" id="KW-0396">Initiation factor</keyword>
<feature type="compositionally biased region" description="Low complexity" evidence="5">
    <location>
        <begin position="237"/>
        <end position="255"/>
    </location>
</feature>
<keyword evidence="2" id="KW-0853">WD repeat</keyword>
<dbReference type="InterPro" id="IPR013979">
    <property type="entry name" value="TIF_beta_prop-like"/>
</dbReference>
<dbReference type="InterPro" id="IPR011387">
    <property type="entry name" value="TIF2A"/>
</dbReference>
<dbReference type="PANTHER" id="PTHR13227">
    <property type="entry name" value="EUKARYOTIC TRANSLATION INITIATION FACTOR 2A"/>
    <property type="match status" value="1"/>
</dbReference>
<feature type="region of interest" description="Disordered" evidence="5">
    <location>
        <begin position="206"/>
        <end position="366"/>
    </location>
</feature>
<feature type="compositionally biased region" description="Basic and acidic residues" evidence="5">
    <location>
        <begin position="301"/>
        <end position="317"/>
    </location>
</feature>
<feature type="compositionally biased region" description="Basic residues" evidence="5">
    <location>
        <begin position="273"/>
        <end position="286"/>
    </location>
</feature>
<gene>
    <name evidence="7" type="ORF">RFI_11872</name>
</gene>
<evidence type="ECO:0000256" key="2">
    <source>
        <dbReference type="ARBA" id="ARBA00022574"/>
    </source>
</evidence>
<proteinExistence type="predicted"/>
<protein>
    <recommendedName>
        <fullName evidence="6">Translation initiation factor beta propellor-like domain-containing protein</fullName>
    </recommendedName>
</protein>
<feature type="compositionally biased region" description="Basic and acidic residues" evidence="5">
    <location>
        <begin position="257"/>
        <end position="267"/>
    </location>
</feature>
<dbReference type="GO" id="GO:0043022">
    <property type="term" value="F:ribosome binding"/>
    <property type="evidence" value="ECO:0007669"/>
    <property type="project" value="TreeGrafter"/>
</dbReference>
<accession>X6NH07</accession>
<sequence length="366" mass="42096">MFEADNCHLLWNRSGSGLLAYVSTDVDTSGKSYYGKEQLYLMHPKRNVNAMITLSEKGGLQEAQWHPNSDEFVVIDDHPPRVTCYNHKGMAVKEIASGCPRNIIRFDPHGQFMWMGGFGNLNGEMSFMHWKDANAVEMLGFNKDETCRYYEYSPDGTMFVTARIHEFIKIDNGFRIYSYNGHCITEYKHERLHQIAFRPVAAPQLYPERTNIRKGPTQPKQSEKKAYVPPHLRDKGNTQQQQQQQQQHNNNNTNQSSEHDNESKHNSNEPSQHKHQNPPKPKKQKQNKQENDNTPWPRGSRFQEHIGKTLDDTETKSAKKKRKKKPKEKREQAQQGGQGQEQEQEQGQGSGTSIDASAKTENEGNE</sequence>
<evidence type="ECO:0000256" key="3">
    <source>
        <dbReference type="ARBA" id="ARBA00022737"/>
    </source>
</evidence>
<dbReference type="GO" id="GO:0022627">
    <property type="term" value="C:cytosolic small ribosomal subunit"/>
    <property type="evidence" value="ECO:0007669"/>
    <property type="project" value="TreeGrafter"/>
</dbReference>
<dbReference type="Pfam" id="PF08662">
    <property type="entry name" value="eIF2A"/>
    <property type="match status" value="1"/>
</dbReference>
<evidence type="ECO:0000313" key="7">
    <source>
        <dbReference type="EMBL" id="ETO25266.1"/>
    </source>
</evidence>
<organism evidence="7 8">
    <name type="scientific">Reticulomyxa filosa</name>
    <dbReference type="NCBI Taxonomy" id="46433"/>
    <lineage>
        <taxon>Eukaryota</taxon>
        <taxon>Sar</taxon>
        <taxon>Rhizaria</taxon>
        <taxon>Retaria</taxon>
        <taxon>Foraminifera</taxon>
        <taxon>Monothalamids</taxon>
        <taxon>Reticulomyxidae</taxon>
        <taxon>Reticulomyxa</taxon>
    </lineage>
</organism>
<comment type="caution">
    <text evidence="7">The sequence shown here is derived from an EMBL/GenBank/DDBJ whole genome shotgun (WGS) entry which is preliminary data.</text>
</comment>
<keyword evidence="8" id="KW-1185">Reference proteome</keyword>
<keyword evidence="3" id="KW-0677">Repeat</keyword>
<evidence type="ECO:0000259" key="6">
    <source>
        <dbReference type="Pfam" id="PF08662"/>
    </source>
</evidence>
<dbReference type="GO" id="GO:0003743">
    <property type="term" value="F:translation initiation factor activity"/>
    <property type="evidence" value="ECO:0007669"/>
    <property type="project" value="UniProtKB-KW"/>
</dbReference>
<dbReference type="OrthoDB" id="2194683at2759"/>
<feature type="compositionally biased region" description="Basic residues" evidence="5">
    <location>
        <begin position="318"/>
        <end position="327"/>
    </location>
</feature>
<dbReference type="EMBL" id="ASPP01008662">
    <property type="protein sequence ID" value="ETO25266.1"/>
    <property type="molecule type" value="Genomic_DNA"/>
</dbReference>
<dbReference type="GO" id="GO:0003729">
    <property type="term" value="F:mRNA binding"/>
    <property type="evidence" value="ECO:0007669"/>
    <property type="project" value="TreeGrafter"/>
</dbReference>
<evidence type="ECO:0000256" key="4">
    <source>
        <dbReference type="ARBA" id="ARBA00022917"/>
    </source>
</evidence>
<name>X6NH07_RETFI</name>
<dbReference type="PANTHER" id="PTHR13227:SF0">
    <property type="entry name" value="EUKARYOTIC TRANSLATION INITIATION FACTOR 2A"/>
    <property type="match status" value="1"/>
</dbReference>
<evidence type="ECO:0000313" key="8">
    <source>
        <dbReference type="Proteomes" id="UP000023152"/>
    </source>
</evidence>